<feature type="compositionally biased region" description="Low complexity" evidence="1">
    <location>
        <begin position="369"/>
        <end position="380"/>
    </location>
</feature>
<feature type="region of interest" description="Disordered" evidence="1">
    <location>
        <begin position="322"/>
        <end position="563"/>
    </location>
</feature>
<feature type="compositionally biased region" description="Polar residues" evidence="1">
    <location>
        <begin position="10"/>
        <end position="20"/>
    </location>
</feature>
<dbReference type="GO" id="GO:0043130">
    <property type="term" value="F:ubiquitin binding"/>
    <property type="evidence" value="ECO:0007669"/>
    <property type="project" value="InterPro"/>
</dbReference>
<dbReference type="Gene3D" id="1.20.58.160">
    <property type="match status" value="1"/>
</dbReference>
<dbReference type="Pfam" id="PF03127">
    <property type="entry name" value="GAT"/>
    <property type="match status" value="1"/>
</dbReference>
<dbReference type="InterPro" id="IPR004152">
    <property type="entry name" value="GAT_dom"/>
</dbReference>
<sequence length="579" mass="63010">MTKMKRFTNLLRTQSSENTSTRDLIDFSRAPPDSPAANANRAVRLFCESGSSPNRDEEVLHLPVIVEAAESSPAAAAACAHRIRKFLTNEWSTKPQIQYNALMLIRILSDNPGPSFTRNFDKAFVSTVKSLLRSCRDRSTQTILRETLDSLEANKGYDEGVQRLLQMWRREKGSNAHLSASADAGGSRGMSNGQNGAWQTYPPQGLQTGYPNGSSMNGGYARNQLPPPVELANRIEEARNTANILLQLTQSTPAQDLMSNELVKEFSERCQTAQKSMQSYCNCNNPPPDDDTLQTLIETNEQLSLAGSRYQRALLAARRARGSQVATPPALPEQRSGYVNGGSTFAAPNQKQSYVPPIQPQDEYGPSGYFQQPQQAYAQPNDDEDYQPPPGPPPHIAGSLQSRSPPPPQQHYQISGENPFEDPDESLYDNRPPQQQRQHSNHNFAIDATSPSRHTAAAPSMGARRNTLDLENAYSMSYSPAVSSPSPTLTRDGKGSEAGLSEPRGSNSGLSEISPQLTPQDTRHSSGPRPGPGPWHNSGVTPSYVGRQSSALNGLTMHGAGSGEEIAELDGGFAGVKRR</sequence>
<accession>A0A4U0TR40</accession>
<evidence type="ECO:0000313" key="3">
    <source>
        <dbReference type="EMBL" id="TKA24507.1"/>
    </source>
</evidence>
<evidence type="ECO:0000256" key="1">
    <source>
        <dbReference type="SAM" id="MobiDB-lite"/>
    </source>
</evidence>
<protein>
    <recommendedName>
        <fullName evidence="2">GAT domain-containing protein</fullName>
    </recommendedName>
</protein>
<feature type="region of interest" description="Disordered" evidence="1">
    <location>
        <begin position="176"/>
        <end position="206"/>
    </location>
</feature>
<feature type="compositionally biased region" description="Low complexity" evidence="1">
    <location>
        <begin position="473"/>
        <end position="487"/>
    </location>
</feature>
<feature type="compositionally biased region" description="Polar residues" evidence="1">
    <location>
        <begin position="538"/>
        <end position="553"/>
    </location>
</feature>
<dbReference type="AlphaFoldDB" id="A0A4U0TR40"/>
<gene>
    <name evidence="3" type="ORF">B0A50_06664</name>
</gene>
<feature type="region of interest" description="Disordered" evidence="1">
    <location>
        <begin position="1"/>
        <end position="20"/>
    </location>
</feature>
<feature type="compositionally biased region" description="Polar residues" evidence="1">
    <location>
        <begin position="432"/>
        <end position="453"/>
    </location>
</feature>
<feature type="compositionally biased region" description="Polar residues" evidence="1">
    <location>
        <begin position="341"/>
        <end position="353"/>
    </location>
</feature>
<feature type="domain" description="GAT" evidence="2">
    <location>
        <begin position="226"/>
        <end position="315"/>
    </location>
</feature>
<organism evidence="3 4">
    <name type="scientific">Salinomyces thailandicus</name>
    <dbReference type="NCBI Taxonomy" id="706561"/>
    <lineage>
        <taxon>Eukaryota</taxon>
        <taxon>Fungi</taxon>
        <taxon>Dikarya</taxon>
        <taxon>Ascomycota</taxon>
        <taxon>Pezizomycotina</taxon>
        <taxon>Dothideomycetes</taxon>
        <taxon>Dothideomycetidae</taxon>
        <taxon>Mycosphaerellales</taxon>
        <taxon>Teratosphaeriaceae</taxon>
        <taxon>Salinomyces</taxon>
    </lineage>
</organism>
<dbReference type="InterPro" id="IPR008942">
    <property type="entry name" value="ENTH_VHS"/>
</dbReference>
<name>A0A4U0TR40_9PEZI</name>
<proteinExistence type="predicted"/>
<feature type="compositionally biased region" description="Polar residues" evidence="1">
    <location>
        <begin position="189"/>
        <end position="206"/>
    </location>
</feature>
<dbReference type="CDD" id="cd21383">
    <property type="entry name" value="GAT_GGA_Tom1-like"/>
    <property type="match status" value="1"/>
</dbReference>
<dbReference type="EMBL" id="NAJL01000043">
    <property type="protein sequence ID" value="TKA24507.1"/>
    <property type="molecule type" value="Genomic_DNA"/>
</dbReference>
<dbReference type="SUPFAM" id="SSF89009">
    <property type="entry name" value="GAT-like domain"/>
    <property type="match status" value="1"/>
</dbReference>
<comment type="caution">
    <text evidence="3">The sequence shown here is derived from an EMBL/GenBank/DDBJ whole genome shotgun (WGS) entry which is preliminary data.</text>
</comment>
<dbReference type="InterPro" id="IPR038425">
    <property type="entry name" value="GAT_sf"/>
</dbReference>
<evidence type="ECO:0000259" key="2">
    <source>
        <dbReference type="PROSITE" id="PS50909"/>
    </source>
</evidence>
<dbReference type="Proteomes" id="UP000308549">
    <property type="component" value="Unassembled WGS sequence"/>
</dbReference>
<dbReference type="Gene3D" id="1.25.40.90">
    <property type="match status" value="1"/>
</dbReference>
<reference evidence="3 4" key="1">
    <citation type="submission" date="2017-03" db="EMBL/GenBank/DDBJ databases">
        <title>Genomes of endolithic fungi from Antarctica.</title>
        <authorList>
            <person name="Coleine C."/>
            <person name="Masonjones S."/>
            <person name="Stajich J.E."/>
        </authorList>
    </citation>
    <scope>NUCLEOTIDE SEQUENCE [LARGE SCALE GENOMIC DNA]</scope>
    <source>
        <strain evidence="3 4">CCFEE 6315</strain>
    </source>
</reference>
<dbReference type="OrthoDB" id="5393057at2759"/>
<dbReference type="GO" id="GO:0035091">
    <property type="term" value="F:phosphatidylinositol binding"/>
    <property type="evidence" value="ECO:0007669"/>
    <property type="project" value="InterPro"/>
</dbReference>
<keyword evidence="4" id="KW-1185">Reference proteome</keyword>
<feature type="compositionally biased region" description="Polar residues" evidence="1">
    <location>
        <begin position="504"/>
        <end position="520"/>
    </location>
</feature>
<evidence type="ECO:0000313" key="4">
    <source>
        <dbReference type="Proteomes" id="UP000308549"/>
    </source>
</evidence>
<dbReference type="PROSITE" id="PS50909">
    <property type="entry name" value="GAT"/>
    <property type="match status" value="1"/>
</dbReference>